<dbReference type="Pfam" id="PF24714">
    <property type="entry name" value="TOR1L1_N"/>
    <property type="match status" value="1"/>
</dbReference>
<dbReference type="Proteomes" id="UP000236928">
    <property type="component" value="Unassembled WGS sequence"/>
</dbReference>
<evidence type="ECO:0000259" key="3">
    <source>
        <dbReference type="Pfam" id="PF24714"/>
    </source>
</evidence>
<dbReference type="AlphaFoldDB" id="A0A2P4YYE6"/>
<dbReference type="InterPro" id="IPR011989">
    <property type="entry name" value="ARM-like"/>
</dbReference>
<accession>A0A2P4YYE6</accession>
<reference evidence="4 5" key="1">
    <citation type="submission" date="2014-04" db="EMBL/GenBank/DDBJ databases">
        <title>Comparative Genomics of Cryptosporidium Species.</title>
        <authorList>
            <person name="Silva J.C."/>
            <person name="Su Q."/>
            <person name="Chalmers R."/>
            <person name="Chibucos M.C."/>
            <person name="Elwin K."/>
            <person name="Godinez A."/>
            <person name="Guo F."/>
            <person name="Huynh K."/>
            <person name="Orvis J."/>
            <person name="Ott S."/>
            <person name="Sadzewicz L."/>
            <person name="Sengamalay N."/>
            <person name="Shetty A."/>
            <person name="Sun M."/>
            <person name="Tallon L."/>
            <person name="Xiao L."/>
            <person name="Zhang H."/>
            <person name="Fraser C.M."/>
            <person name="Zhu G."/>
            <person name="Kissinger J."/>
            <person name="Widmer G."/>
        </authorList>
    </citation>
    <scope>NUCLEOTIDE SEQUENCE [LARGE SCALE GENOMIC DNA]</scope>
    <source>
        <strain evidence="4 5">UKMEL1</strain>
    </source>
</reference>
<dbReference type="InterPro" id="IPR016024">
    <property type="entry name" value="ARM-type_fold"/>
</dbReference>
<evidence type="ECO:0000313" key="5">
    <source>
        <dbReference type="Proteomes" id="UP000236928"/>
    </source>
</evidence>
<dbReference type="InterPro" id="IPR057600">
    <property type="entry name" value="TORTIFOLIA1/SINE1-2_N"/>
</dbReference>
<dbReference type="Gene3D" id="1.25.10.10">
    <property type="entry name" value="Leucine-rich Repeat Variant"/>
    <property type="match status" value="2"/>
</dbReference>
<dbReference type="OrthoDB" id="341720at2759"/>
<feature type="domain" description="TORTIFOLIA1/SINE1-2 N-terminal" evidence="3">
    <location>
        <begin position="13"/>
        <end position="212"/>
    </location>
</feature>
<sequence>MLGAQQQKRIESIRQELDYCLHKMNDVDSVGRGLEDLKILVARMELGDIHGVLSSGLLDSDKMRPMGRRFSVRVVDYIVEHFGSERTLPYISSIMAFLIQGCKDMEVHVQNSAVSTIGLIASSFLAEEIFQLNQDVVDHFFDPLFQFAKRESNPTIQISSIAAISSAIDGMSTNLVIMNLNKLMGNLVPIMMNPNTSEACRAVVIDTLRKLVVLVWTFLQETSFGSSPSMYDLKQKQNMDSESNVCAEGLESKQAEGINDHLILPITWKQISGNFNGILKELHPNYTTNSKNVNVRSASLSLLTEIMVCCFVAQAGALLAAHNSNIPLQKPIDGIKTYAEVIINVLNLGAKDKSPKVREVAQYCIKRLQEANEAYIPDSSEMMGFTQNIQIIEKEQLNNQNISKNSKSRNRIMNENFFKNATDEILVKHVSPPSSWRQIQCNTIKDKDQQTKLDMTTKSTEEEQVDKEDQYPVSVSSIMETQSDHSNSNGCMGASDSLPQDNTSNTQNYPPLHLNEAFNQNLFFQSSKHSTVSSNINAPLPSSLYIVTQPPVIQGNLMNHSGINQESNEKQLILEKKVEELSKEVKRLITRQNELENVAHVLKMVAIHRVDSLEEKIKGLSDSLRETKKEASLEMDEIQNEKATLEEDLRHLSPKERKEIIGDFRRQLYDKAKQILVENK</sequence>
<proteinExistence type="predicted"/>
<evidence type="ECO:0000256" key="1">
    <source>
        <dbReference type="SAM" id="Coils"/>
    </source>
</evidence>
<feature type="compositionally biased region" description="Polar residues" evidence="2">
    <location>
        <begin position="481"/>
        <end position="490"/>
    </location>
</feature>
<evidence type="ECO:0000256" key="2">
    <source>
        <dbReference type="SAM" id="MobiDB-lite"/>
    </source>
</evidence>
<organism evidence="4 5">
    <name type="scientific">Cryptosporidium meleagridis</name>
    <dbReference type="NCBI Taxonomy" id="93969"/>
    <lineage>
        <taxon>Eukaryota</taxon>
        <taxon>Sar</taxon>
        <taxon>Alveolata</taxon>
        <taxon>Apicomplexa</taxon>
        <taxon>Conoidasida</taxon>
        <taxon>Coccidia</taxon>
        <taxon>Eucoccidiorida</taxon>
        <taxon>Eimeriorina</taxon>
        <taxon>Cryptosporidiidae</taxon>
        <taxon>Cryptosporidium</taxon>
    </lineage>
</organism>
<dbReference type="EMBL" id="JIBK01000006">
    <property type="protein sequence ID" value="POM82830.1"/>
    <property type="molecule type" value="Genomic_DNA"/>
</dbReference>
<feature type="coiled-coil region" evidence="1">
    <location>
        <begin position="564"/>
        <end position="648"/>
    </location>
</feature>
<feature type="region of interest" description="Disordered" evidence="2">
    <location>
        <begin position="481"/>
        <end position="505"/>
    </location>
</feature>
<name>A0A2P4YYE6_9CRYT</name>
<dbReference type="GO" id="GO:0008017">
    <property type="term" value="F:microtubule binding"/>
    <property type="evidence" value="ECO:0007669"/>
    <property type="project" value="InterPro"/>
</dbReference>
<evidence type="ECO:0000313" key="4">
    <source>
        <dbReference type="EMBL" id="POM82830.1"/>
    </source>
</evidence>
<protein>
    <recommendedName>
        <fullName evidence="3">TORTIFOLIA1/SINE1-2 N-terminal domain-containing protein</fullName>
    </recommendedName>
</protein>
<gene>
    <name evidence="4" type="ORF">CmeUKMEL1_04355</name>
</gene>
<dbReference type="SUPFAM" id="SSF48371">
    <property type="entry name" value="ARM repeat"/>
    <property type="match status" value="1"/>
</dbReference>
<keyword evidence="5" id="KW-1185">Reference proteome</keyword>
<dbReference type="PANTHER" id="PTHR31355">
    <property type="entry name" value="MICROTUBULE-ASSOCIATED PROTEIN TORTIFOLIA1"/>
    <property type="match status" value="1"/>
</dbReference>
<keyword evidence="1" id="KW-0175">Coiled coil</keyword>
<comment type="caution">
    <text evidence="4">The sequence shown here is derived from an EMBL/GenBank/DDBJ whole genome shotgun (WGS) entry which is preliminary data.</text>
</comment>
<dbReference type="PANTHER" id="PTHR31355:SF7">
    <property type="entry name" value="MICROTUBULE-ASSOCIATED PROTEIN TORTIFOLIA1"/>
    <property type="match status" value="1"/>
</dbReference>
<dbReference type="GO" id="GO:0005874">
    <property type="term" value="C:microtubule"/>
    <property type="evidence" value="ECO:0007669"/>
    <property type="project" value="InterPro"/>
</dbReference>
<dbReference type="InterPro" id="IPR033337">
    <property type="entry name" value="TORTIFOLIA1/SINE1-2"/>
</dbReference>
<dbReference type="VEuPathDB" id="CryptoDB:CmeUKMEL1_04355"/>